<evidence type="ECO:0008006" key="3">
    <source>
        <dbReference type="Google" id="ProtNLM"/>
    </source>
</evidence>
<reference evidence="2" key="1">
    <citation type="journal article" date="2014" name="Proc. Natl. Acad. Sci. U.S.A.">
        <title>Extensive sampling of basidiomycete genomes demonstrates inadequacy of the white-rot/brown-rot paradigm for wood decay fungi.</title>
        <authorList>
            <person name="Riley R."/>
            <person name="Salamov A.A."/>
            <person name="Brown D.W."/>
            <person name="Nagy L.G."/>
            <person name="Floudas D."/>
            <person name="Held B.W."/>
            <person name="Levasseur A."/>
            <person name="Lombard V."/>
            <person name="Morin E."/>
            <person name="Otillar R."/>
            <person name="Lindquist E.A."/>
            <person name="Sun H."/>
            <person name="LaButti K.M."/>
            <person name="Schmutz J."/>
            <person name="Jabbour D."/>
            <person name="Luo H."/>
            <person name="Baker S.E."/>
            <person name="Pisabarro A.G."/>
            <person name="Walton J.D."/>
            <person name="Blanchette R.A."/>
            <person name="Henrissat B."/>
            <person name="Martin F."/>
            <person name="Cullen D."/>
            <person name="Hibbett D.S."/>
            <person name="Grigoriev I.V."/>
        </authorList>
    </citation>
    <scope>NUCLEOTIDE SEQUENCE [LARGE SCALE GENOMIC DNA]</scope>
    <source>
        <strain evidence="2">CBS 339.88</strain>
    </source>
</reference>
<accession>A0A067SC02</accession>
<protein>
    <recommendedName>
        <fullName evidence="3">F-box domain-containing protein</fullName>
    </recommendedName>
</protein>
<dbReference type="Gene3D" id="3.80.10.10">
    <property type="entry name" value="Ribonuclease Inhibitor"/>
    <property type="match status" value="1"/>
</dbReference>
<gene>
    <name evidence="1" type="ORF">GALMADRAFT_231915</name>
</gene>
<dbReference type="EMBL" id="KL142414">
    <property type="protein sequence ID" value="KDR67472.1"/>
    <property type="molecule type" value="Genomic_DNA"/>
</dbReference>
<dbReference type="HOGENOM" id="CLU_051720_0_0_1"/>
<keyword evidence="2" id="KW-1185">Reference proteome</keyword>
<dbReference type="InterPro" id="IPR032675">
    <property type="entry name" value="LRR_dom_sf"/>
</dbReference>
<evidence type="ECO:0000313" key="2">
    <source>
        <dbReference type="Proteomes" id="UP000027222"/>
    </source>
</evidence>
<proteinExistence type="predicted"/>
<dbReference type="Proteomes" id="UP000027222">
    <property type="component" value="Unassembled WGS sequence"/>
</dbReference>
<evidence type="ECO:0000313" key="1">
    <source>
        <dbReference type="EMBL" id="KDR67472.1"/>
    </source>
</evidence>
<organism evidence="1 2">
    <name type="scientific">Galerina marginata (strain CBS 339.88)</name>
    <dbReference type="NCBI Taxonomy" id="685588"/>
    <lineage>
        <taxon>Eukaryota</taxon>
        <taxon>Fungi</taxon>
        <taxon>Dikarya</taxon>
        <taxon>Basidiomycota</taxon>
        <taxon>Agaricomycotina</taxon>
        <taxon>Agaricomycetes</taxon>
        <taxon>Agaricomycetidae</taxon>
        <taxon>Agaricales</taxon>
        <taxon>Agaricineae</taxon>
        <taxon>Strophariaceae</taxon>
        <taxon>Galerina</taxon>
    </lineage>
</organism>
<sequence>MYYFPPFPLDIERLIFEVAAVEYGPDRKAVANLLLVAKRVHDWIRPILYHIFTQHMVPPEVSPPFPDFEKRPDLLGEVGKFAKHLFIGPPTKDKIMDTLLLSCPNVENLALWFDYPFRLKPYLPAIQKLPLKRLSCCIGELAPEDIQKNPLCNLTHLDIFYFDFDHSFREKGIKALPSLPYLTHLAIGFVFPSNIGVDALNSLLLDCPHLRILVIFSEKDDDKVEDQEVQLARIDSLKLVLIVLGTYAEMEEDWHNGARGGVDFWIFAERFSSARRDKLLVDTSQRWLFISFDWVAELNDQGLEWYSRLHPK</sequence>
<dbReference type="AlphaFoldDB" id="A0A067SC02"/>
<name>A0A067SC02_GALM3</name>
<dbReference type="SUPFAM" id="SSF52047">
    <property type="entry name" value="RNI-like"/>
    <property type="match status" value="1"/>
</dbReference>
<dbReference type="OrthoDB" id="3021279at2759"/>